<keyword evidence="3" id="KW-1185">Reference proteome</keyword>
<feature type="transmembrane region" description="Helical" evidence="1">
    <location>
        <begin position="113"/>
        <end position="133"/>
    </location>
</feature>
<dbReference type="AlphaFoldDB" id="A0AAX3AMM9"/>
<keyword evidence="1" id="KW-0472">Membrane</keyword>
<name>A0AAX3AMM9_HALDO</name>
<evidence type="ECO:0000313" key="3">
    <source>
        <dbReference type="Proteomes" id="UP000830542"/>
    </source>
</evidence>
<gene>
    <name evidence="2" type="ORF">MUK72_00475</name>
</gene>
<feature type="transmembrane region" description="Helical" evidence="1">
    <location>
        <begin position="21"/>
        <end position="44"/>
    </location>
</feature>
<dbReference type="KEGG" id="hdo:MUK72_00475"/>
<feature type="transmembrane region" description="Helical" evidence="1">
    <location>
        <begin position="164"/>
        <end position="185"/>
    </location>
</feature>
<feature type="transmembrane region" description="Helical" evidence="1">
    <location>
        <begin position="50"/>
        <end position="71"/>
    </location>
</feature>
<accession>A0AAX3AMM9</accession>
<dbReference type="GeneID" id="71760277"/>
<sequence>MATRTETALRPSSVGCPDSSYAVAAGLYVAVVVAPMVVLGLSGITSSVAVLYLSLLGAIAGIAAIAGWGVSRTCGLAVSIGRTVLAWFLPIVPFAWFVGVFGASVVGWELPDVAFPLTVIGTGGGAFLGIILLGMSRSRYTKAVLSETVELAQWEARLPQRWRYVAIAGMVATGILGISGLIAEFAFGIDWAGWLYWLIFFWSLFAGVENPRTFRVTDAGLAVGRPLQHRFKPWAALTGYTATDDALVLQTTAWWRPAYRSDRDDIENLDTVVASLESVFDAHR</sequence>
<feature type="transmembrane region" description="Helical" evidence="1">
    <location>
        <begin position="83"/>
        <end position="107"/>
    </location>
</feature>
<organism evidence="2 3">
    <name type="scientific">Halococcus dombrowskii</name>
    <dbReference type="NCBI Taxonomy" id="179637"/>
    <lineage>
        <taxon>Archaea</taxon>
        <taxon>Methanobacteriati</taxon>
        <taxon>Methanobacteriota</taxon>
        <taxon>Stenosarchaea group</taxon>
        <taxon>Halobacteria</taxon>
        <taxon>Halobacteriales</taxon>
        <taxon>Halococcaceae</taxon>
        <taxon>Halococcus</taxon>
    </lineage>
</organism>
<dbReference type="EMBL" id="CP095005">
    <property type="protein sequence ID" value="UOO95211.1"/>
    <property type="molecule type" value="Genomic_DNA"/>
</dbReference>
<dbReference type="Proteomes" id="UP000830542">
    <property type="component" value="Chromosome"/>
</dbReference>
<evidence type="ECO:0008006" key="4">
    <source>
        <dbReference type="Google" id="ProtNLM"/>
    </source>
</evidence>
<evidence type="ECO:0000256" key="1">
    <source>
        <dbReference type="SAM" id="Phobius"/>
    </source>
</evidence>
<keyword evidence="1" id="KW-0812">Transmembrane</keyword>
<protein>
    <recommendedName>
        <fullName evidence="4">PH domain-containing protein</fullName>
    </recommendedName>
</protein>
<dbReference type="RefSeq" id="WP_244702628.1">
    <property type="nucleotide sequence ID" value="NZ_BAAADN010000034.1"/>
</dbReference>
<feature type="transmembrane region" description="Helical" evidence="1">
    <location>
        <begin position="191"/>
        <end position="208"/>
    </location>
</feature>
<keyword evidence="1" id="KW-1133">Transmembrane helix</keyword>
<evidence type="ECO:0000313" key="2">
    <source>
        <dbReference type="EMBL" id="UOO95211.1"/>
    </source>
</evidence>
<proteinExistence type="predicted"/>
<reference evidence="2" key="1">
    <citation type="submission" date="2022-04" db="EMBL/GenBank/DDBJ databases">
        <title>Sequencing and genomic assembly of Halococcus dombrowskii.</title>
        <authorList>
            <person name="Lim S.W."/>
            <person name="MacLea K.S."/>
        </authorList>
    </citation>
    <scope>NUCLEOTIDE SEQUENCE</scope>
    <source>
        <strain evidence="2">H4</strain>
    </source>
</reference>